<dbReference type="InterPro" id="IPR004300">
    <property type="entry name" value="Glyco_hydro_57_N"/>
</dbReference>
<sequence length="735" mass="84633">MKRAALCFLWHMHQPYYTDPVTGSASMPWVRLHATKAYYDMVYLLDQFPRISATFNFTPSLLRQLEELTAGAITDVFLEHARKPAAELSPEERAFVIRHFFSANWATMVRPSPRYQELLVKRGLHVAPQDLEPLAKRFTTQDLLDLQVWHNLAWFGYGARHRFPHLAELRKKGRGFSEQDKDDVLALQLDVMREVVPSYRKLAARGQIELTTSPFYHPILPLLIDTEIARRSLPHLPALPQIKAPADAEAQIRKAVEYHQLVFGEPPKGLWPSEGSVCPEMIPLLHQAGLRWFATDEGILARSIETQQGPWHRSVMLYQPYEIQHQGRILRAVFRDRDFSDAFGFRYHRTLPQLALEDVVRRLRTIPHESPREDLLIPVILDGENPWEHYHDGGEEFLSLLYQKLTAQAADEPGHFEIHTKTLSDALTSCPAPAKLPHLHSGSWINADFTIWIGHEEDQRGWELLRHTRQRLLEVSPSLDPDIRQAAWEELYAAEGSDWFWWYGDEFETDYKLEFDRLFRAHLRNVWTKAGLIAPDHLHQPIVPPAPAHAQQDLVALPTALISPKLDGMVTDFFEWYGAGTLRVAPPLGAMWSPARYFAHIAFGFNLETLFLRLDPDRTLKDQEPPLSVEWDIRTTDRAYKVTFPLIPPTEGTFLLTRGVPGEPFEYARELQGLARQRIIEVAVPFREFELTAGQSFAFSILVTREGLEVARYPHQHPVTLEVPTSDFDAMMWRV</sequence>
<dbReference type="InterPro" id="IPR052046">
    <property type="entry name" value="GH57_Enzymes"/>
</dbReference>
<evidence type="ECO:0000256" key="3">
    <source>
        <dbReference type="RuleBase" id="RU361196"/>
    </source>
</evidence>
<dbReference type="KEGG" id="nti:DNFV4_03565"/>
<name>A0AA86N1R2_9BACT</name>
<evidence type="ECO:0000313" key="6">
    <source>
        <dbReference type="Proteomes" id="UP001179121"/>
    </source>
</evidence>
<dbReference type="PANTHER" id="PTHR36306:SF1">
    <property type="entry name" value="ALPHA-AMYLASE-RELATED"/>
    <property type="match status" value="1"/>
</dbReference>
<dbReference type="Proteomes" id="UP001179121">
    <property type="component" value="Chromosome"/>
</dbReference>
<dbReference type="SUPFAM" id="SSF88713">
    <property type="entry name" value="Glycoside hydrolase/deacetylase"/>
    <property type="match status" value="1"/>
</dbReference>
<keyword evidence="5" id="KW-0378">Hydrolase</keyword>
<dbReference type="GO" id="GO:0016787">
    <property type="term" value="F:hydrolase activity"/>
    <property type="evidence" value="ECO:0007669"/>
    <property type="project" value="UniProtKB-KW"/>
</dbReference>
<evidence type="ECO:0000313" key="5">
    <source>
        <dbReference type="EMBL" id="CAI4033132.1"/>
    </source>
</evidence>
<feature type="domain" description="Glycoside hydrolase family 57 N-terminal" evidence="4">
    <location>
        <begin position="8"/>
        <end position="428"/>
    </location>
</feature>
<dbReference type="CDD" id="cd10796">
    <property type="entry name" value="GH57N_APU"/>
    <property type="match status" value="1"/>
</dbReference>
<dbReference type="InterPro" id="IPR011330">
    <property type="entry name" value="Glyco_hydro/deAcase_b/a-brl"/>
</dbReference>
<protein>
    <submittedName>
        <fullName evidence="5">Glycoside hydrolase</fullName>
    </submittedName>
</protein>
<dbReference type="RefSeq" id="WP_289270084.1">
    <property type="nucleotide sequence ID" value="NZ_OX365700.1"/>
</dbReference>
<dbReference type="AlphaFoldDB" id="A0AA86N1R2"/>
<comment type="similarity">
    <text evidence="1 3">Belongs to the glycosyl hydrolase 57 family.</text>
</comment>
<dbReference type="PANTHER" id="PTHR36306">
    <property type="entry name" value="ALPHA-AMYLASE-RELATED-RELATED"/>
    <property type="match status" value="1"/>
</dbReference>
<accession>A0AA86N1R2</accession>
<evidence type="ECO:0000256" key="2">
    <source>
        <dbReference type="ARBA" id="ARBA00023277"/>
    </source>
</evidence>
<keyword evidence="2 3" id="KW-0119">Carbohydrate metabolism</keyword>
<dbReference type="InterPro" id="IPR027291">
    <property type="entry name" value="Glyco_hydro_38_N_sf"/>
</dbReference>
<dbReference type="EMBL" id="OX365700">
    <property type="protein sequence ID" value="CAI4033132.1"/>
    <property type="molecule type" value="Genomic_DNA"/>
</dbReference>
<reference evidence="5" key="1">
    <citation type="submission" date="2022-10" db="EMBL/GenBank/DDBJ databases">
        <authorList>
            <person name="Koch H."/>
        </authorList>
    </citation>
    <scope>NUCLEOTIDE SEQUENCE</scope>
    <source>
        <strain evidence="5">DNF</strain>
    </source>
</reference>
<evidence type="ECO:0000256" key="1">
    <source>
        <dbReference type="ARBA" id="ARBA00006821"/>
    </source>
</evidence>
<dbReference type="Pfam" id="PF03065">
    <property type="entry name" value="Glyco_hydro_57"/>
    <property type="match status" value="1"/>
</dbReference>
<keyword evidence="6" id="KW-1185">Reference proteome</keyword>
<proteinExistence type="inferred from homology"/>
<evidence type="ECO:0000259" key="4">
    <source>
        <dbReference type="Pfam" id="PF03065"/>
    </source>
</evidence>
<gene>
    <name evidence="5" type="ORF">DNFV4_03565</name>
</gene>
<dbReference type="Gene3D" id="3.20.110.10">
    <property type="entry name" value="Glycoside hydrolase 38, N terminal domain"/>
    <property type="match status" value="1"/>
</dbReference>
<dbReference type="GO" id="GO:0005975">
    <property type="term" value="P:carbohydrate metabolic process"/>
    <property type="evidence" value="ECO:0007669"/>
    <property type="project" value="InterPro"/>
</dbReference>
<organism evidence="5 6">
    <name type="scientific">Nitrospira tepida</name>
    <dbReference type="NCBI Taxonomy" id="2973512"/>
    <lineage>
        <taxon>Bacteria</taxon>
        <taxon>Pseudomonadati</taxon>
        <taxon>Nitrospirota</taxon>
        <taxon>Nitrospiria</taxon>
        <taxon>Nitrospirales</taxon>
        <taxon>Nitrospiraceae</taxon>
        <taxon>Nitrospira</taxon>
    </lineage>
</organism>